<dbReference type="Gene3D" id="1.20.1260.20">
    <property type="entry name" value="PPE superfamily"/>
    <property type="match status" value="1"/>
</dbReference>
<organism evidence="4 5">
    <name type="scientific">Mycobacterium numidiamassiliense</name>
    <dbReference type="NCBI Taxonomy" id="1841861"/>
    <lineage>
        <taxon>Bacteria</taxon>
        <taxon>Bacillati</taxon>
        <taxon>Actinomycetota</taxon>
        <taxon>Actinomycetes</taxon>
        <taxon>Mycobacteriales</taxon>
        <taxon>Mycobacteriaceae</taxon>
        <taxon>Mycobacterium</taxon>
    </lineage>
</organism>
<dbReference type="SUPFAM" id="SSF140459">
    <property type="entry name" value="PE/PPE dimer-like"/>
    <property type="match status" value="1"/>
</dbReference>
<evidence type="ECO:0000259" key="3">
    <source>
        <dbReference type="Pfam" id="PF00823"/>
    </source>
</evidence>
<feature type="region of interest" description="Disordered" evidence="2">
    <location>
        <begin position="343"/>
        <end position="419"/>
    </location>
</feature>
<proteinExistence type="inferred from homology"/>
<dbReference type="Pfam" id="PF00823">
    <property type="entry name" value="PPE"/>
    <property type="match status" value="1"/>
</dbReference>
<evidence type="ECO:0000256" key="1">
    <source>
        <dbReference type="ARBA" id="ARBA00010652"/>
    </source>
</evidence>
<dbReference type="PANTHER" id="PTHR46766:SF1">
    <property type="entry name" value="GLUTAMINE-RICH PROTEIN 2"/>
    <property type="match status" value="1"/>
</dbReference>
<dbReference type="EMBL" id="FUEZ01000004">
    <property type="protein sequence ID" value="SPM41711.1"/>
    <property type="molecule type" value="Genomic_DNA"/>
</dbReference>
<dbReference type="AlphaFoldDB" id="A0A2U3PD81"/>
<keyword evidence="5" id="KW-1185">Reference proteome</keyword>
<feature type="compositionally biased region" description="Polar residues" evidence="2">
    <location>
        <begin position="207"/>
        <end position="216"/>
    </location>
</feature>
<dbReference type="InterPro" id="IPR000030">
    <property type="entry name" value="PPE_dom"/>
</dbReference>
<dbReference type="GO" id="GO:0052572">
    <property type="term" value="P:response to host immune response"/>
    <property type="evidence" value="ECO:0007669"/>
    <property type="project" value="TreeGrafter"/>
</dbReference>
<evidence type="ECO:0000313" key="5">
    <source>
        <dbReference type="Proteomes" id="UP000240424"/>
    </source>
</evidence>
<feature type="domain" description="PPE" evidence="3">
    <location>
        <begin position="3"/>
        <end position="165"/>
    </location>
</feature>
<name>A0A2U3PD81_9MYCO</name>
<feature type="region of interest" description="Disordered" evidence="2">
    <location>
        <begin position="164"/>
        <end position="222"/>
    </location>
</feature>
<reference evidence="4 5" key="1">
    <citation type="submission" date="2017-01" db="EMBL/GenBank/DDBJ databases">
        <authorList>
            <consortium name="Urmite Genomes"/>
        </authorList>
    </citation>
    <scope>NUCLEOTIDE SEQUENCE [LARGE SCALE GENOMIC DNA]</scope>
    <source>
        <strain evidence="4 5">AB215</strain>
    </source>
</reference>
<dbReference type="PANTHER" id="PTHR46766">
    <property type="entry name" value="GLUTAMINE-RICH PROTEIN 2"/>
    <property type="match status" value="1"/>
</dbReference>
<dbReference type="STRING" id="1841861.GCA_900157365_02243"/>
<gene>
    <name evidence="4" type="ORF">MNAB215_3923</name>
</gene>
<sequence length="696" mass="68556">MPDFALLPPEINSGRMYAGPGAGTLLAAAAGWHALAAELESTAAGYSAVIAGLTGHVWLGPTSIAMAAAVKPYVGWLSATGAAAGQTAVNAYAAAAAYEAAFAMTVPPPVVTANRTLKMALIATNFFGQNTPAIAVTEAQYLEMWAQDAAAMYGYAYASESASALRPFREPPPTTKGDGPDGGGRNAGRGQPGRGHGHSRSMGHCGNQQPSPTTIGPNAVDTAGPKGATVVVNEGAVTVGQGSTINVPVQGTVTAGPGGATLTYSDYPAFNILPNATATLPRGFEGANVSVSSGSVTVPAGSTVTVGPGGSVTGGVQGGATVTVSSGSLAPAAPVVTPATTATPTAAAPAATTTSATTSTTSTTSSASTTSSTSGTTTAGTSTPAGQVPGAQPQSAPGAQPQSAPGVQPQSASGVPQAAPGLAPVQAVPGVAAPLAVPGAVTAVGAPAPTAPLGDPLQWASLEHLPSPAAPNLALGGQPGSQPLVHTDQVVLTSGATLLGTGGGGLTSFISTKPTFYRGETVVTKIQHQALIRDASLRFVKSLDIAQSAISLSSTLELSAGLDELMSSNHVVRNLFEQVKAGTGAATAGQAIELLSGATETTPPTLEQIAAVTLRSALGAAPQMAELNDIMTEMKLIMPSDVLLKAQYAAIVTLFEAHISEAGTPTSNGNQASGAAVTDFVDAVRSDFGLDPIALA</sequence>
<comment type="similarity">
    <text evidence="1">Belongs to the mycobacterial PPE family.</text>
</comment>
<evidence type="ECO:0000313" key="4">
    <source>
        <dbReference type="EMBL" id="SPM41711.1"/>
    </source>
</evidence>
<dbReference type="InterPro" id="IPR038332">
    <property type="entry name" value="PPE_sf"/>
</dbReference>
<evidence type="ECO:0000256" key="2">
    <source>
        <dbReference type="SAM" id="MobiDB-lite"/>
    </source>
</evidence>
<accession>A0A2U3PD81</accession>
<feature type="compositionally biased region" description="Gly residues" evidence="2">
    <location>
        <begin position="180"/>
        <end position="194"/>
    </location>
</feature>
<protein>
    <submittedName>
        <fullName evidence="4">PPE family protein</fullName>
    </submittedName>
</protein>
<dbReference type="FunFam" id="1.20.1260.20:FF:000001">
    <property type="entry name" value="PPE family protein PPE41"/>
    <property type="match status" value="1"/>
</dbReference>
<dbReference type="Proteomes" id="UP000240424">
    <property type="component" value="Unassembled WGS sequence"/>
</dbReference>